<gene>
    <name evidence="1" type="ORF">g.14675</name>
</gene>
<protein>
    <submittedName>
        <fullName evidence="1">Uncharacterized protein</fullName>
    </submittedName>
</protein>
<feature type="non-terminal residue" evidence="1">
    <location>
        <position position="1"/>
    </location>
</feature>
<accession>A0A1B6IA88</accession>
<name>A0A1B6IA88_9HEMI</name>
<dbReference type="EMBL" id="GECU01023855">
    <property type="protein sequence ID" value="JAS83851.1"/>
    <property type="molecule type" value="Transcribed_RNA"/>
</dbReference>
<evidence type="ECO:0000313" key="1">
    <source>
        <dbReference type="EMBL" id="JAS83851.1"/>
    </source>
</evidence>
<dbReference type="AlphaFoldDB" id="A0A1B6IA88"/>
<organism evidence="1">
    <name type="scientific">Homalodisca liturata</name>
    <dbReference type="NCBI Taxonomy" id="320908"/>
    <lineage>
        <taxon>Eukaryota</taxon>
        <taxon>Metazoa</taxon>
        <taxon>Ecdysozoa</taxon>
        <taxon>Arthropoda</taxon>
        <taxon>Hexapoda</taxon>
        <taxon>Insecta</taxon>
        <taxon>Pterygota</taxon>
        <taxon>Neoptera</taxon>
        <taxon>Paraneoptera</taxon>
        <taxon>Hemiptera</taxon>
        <taxon>Auchenorrhyncha</taxon>
        <taxon>Membracoidea</taxon>
        <taxon>Cicadellidae</taxon>
        <taxon>Cicadellinae</taxon>
        <taxon>Proconiini</taxon>
        <taxon>Homalodisca</taxon>
    </lineage>
</organism>
<reference evidence="1" key="1">
    <citation type="submission" date="2015-11" db="EMBL/GenBank/DDBJ databases">
        <title>De novo transcriptome assembly of four potential Pierce s Disease insect vectors from Arizona vineyards.</title>
        <authorList>
            <person name="Tassone E.E."/>
        </authorList>
    </citation>
    <scope>NUCLEOTIDE SEQUENCE</scope>
</reference>
<sequence length="102" mass="11865">QTSILHHTSNIILLRAAFRVLKRVAQCGYKMKMKYLSAMIFASVLTAVCGRYDDDYECEYENFFVTYEGAKYECKPTDKCVSSSEYNKECCPSRGVCLWTRW</sequence>
<proteinExistence type="predicted"/>